<evidence type="ECO:0000256" key="2">
    <source>
        <dbReference type="ARBA" id="ARBA00023002"/>
    </source>
</evidence>
<keyword evidence="1" id="KW-0712">Selenocysteine</keyword>
<dbReference type="InterPro" id="IPR010187">
    <property type="entry name" value="Various_sel_PB"/>
</dbReference>
<sequence>MEMSRKAIPYTPNPMALKDMTIMIVSTAGAHLKEQNPFDTAGDATYRVIPGDVQAGDMTVTHGAPKEHYNTDEPKKDINCIFPIDRLRELATEGFIKGLAEKHISMMGYAMRLNQINQETAPAIAKEVTKSQADAVILTAG</sequence>
<dbReference type="EMBL" id="BDUF01000043">
    <property type="protein sequence ID" value="GAX89937.1"/>
    <property type="molecule type" value="Genomic_DNA"/>
</dbReference>
<dbReference type="AlphaFoldDB" id="A0A292YGY2"/>
<name>A0A292YGY2_9BACL</name>
<keyword evidence="2" id="KW-0560">Oxidoreductase</keyword>
<organism evidence="3 4">
    <name type="scientific">Effusibacillus lacus</name>
    <dbReference type="NCBI Taxonomy" id="1348429"/>
    <lineage>
        <taxon>Bacteria</taxon>
        <taxon>Bacillati</taxon>
        <taxon>Bacillota</taxon>
        <taxon>Bacilli</taxon>
        <taxon>Bacillales</taxon>
        <taxon>Alicyclobacillaceae</taxon>
        <taxon>Effusibacillus</taxon>
    </lineage>
</organism>
<reference evidence="4" key="1">
    <citation type="submission" date="2017-07" db="EMBL/GenBank/DDBJ databases">
        <title>Draft genome sequence of Effusibacillus lacus strain skLN1.</title>
        <authorList>
            <person name="Watanabe M."/>
            <person name="Kojima H."/>
            <person name="Fukui M."/>
        </authorList>
    </citation>
    <scope>NUCLEOTIDE SEQUENCE [LARGE SCALE GENOMIC DNA]</scope>
    <source>
        <strain evidence="4">skLN1</strain>
    </source>
</reference>
<protein>
    <submittedName>
        <fullName evidence="3">Proline reductase</fullName>
    </submittedName>
</protein>
<comment type="caution">
    <text evidence="3">The sequence shown here is derived from an EMBL/GenBank/DDBJ whole genome shotgun (WGS) entry which is preliminary data.</text>
</comment>
<dbReference type="Proteomes" id="UP000217785">
    <property type="component" value="Unassembled WGS sequence"/>
</dbReference>
<evidence type="ECO:0000313" key="4">
    <source>
        <dbReference type="Proteomes" id="UP000217785"/>
    </source>
</evidence>
<dbReference type="Pfam" id="PF07355">
    <property type="entry name" value="GRDB"/>
    <property type="match status" value="1"/>
</dbReference>
<dbReference type="GO" id="GO:0050485">
    <property type="term" value="F:oxidoreductase activity, acting on X-H and Y-H to form an X-Y bond, with a disulfide as acceptor"/>
    <property type="evidence" value="ECO:0007669"/>
    <property type="project" value="InterPro"/>
</dbReference>
<accession>A0A292YGY2</accession>
<gene>
    <name evidence="3" type="ORF">EFBL_1563</name>
</gene>
<evidence type="ECO:0000313" key="3">
    <source>
        <dbReference type="EMBL" id="GAX89937.1"/>
    </source>
</evidence>
<dbReference type="RefSeq" id="WP_165912673.1">
    <property type="nucleotide sequence ID" value="NZ_BDUF01000043.1"/>
</dbReference>
<proteinExistence type="predicted"/>
<keyword evidence="4" id="KW-1185">Reference proteome</keyword>
<evidence type="ECO:0000256" key="1">
    <source>
        <dbReference type="ARBA" id="ARBA00022933"/>
    </source>
</evidence>